<evidence type="ECO:0000259" key="1">
    <source>
        <dbReference type="Pfam" id="PF01261"/>
    </source>
</evidence>
<dbReference type="EMBL" id="VANU01000003">
    <property type="protein sequence ID" value="TLP38525.1"/>
    <property type="molecule type" value="Genomic_DNA"/>
</dbReference>
<accession>A0A5R8Y236</accession>
<dbReference type="OrthoDB" id="1440296at2"/>
<dbReference type="RefSeq" id="WP_138152520.1">
    <property type="nucleotide sequence ID" value="NZ_CBDDKQ010000002.1"/>
</dbReference>
<dbReference type="Pfam" id="PF01261">
    <property type="entry name" value="AP_endonuc_2"/>
    <property type="match status" value="1"/>
</dbReference>
<feature type="domain" description="Xylose isomerase-like TIM barrel" evidence="1">
    <location>
        <begin position="19"/>
        <end position="280"/>
    </location>
</feature>
<dbReference type="AlphaFoldDB" id="A0A5R8Y236"/>
<evidence type="ECO:0000313" key="2">
    <source>
        <dbReference type="EMBL" id="TLP38525.1"/>
    </source>
</evidence>
<protein>
    <submittedName>
        <fullName evidence="2">Xylose isomerase</fullName>
    </submittedName>
</protein>
<reference evidence="2 3" key="1">
    <citation type="submission" date="2019-05" db="EMBL/GenBank/DDBJ databases">
        <title>Arcobacter sp. nov., isolated from sea sediment.</title>
        <authorList>
            <person name="Kim W."/>
        </authorList>
    </citation>
    <scope>NUCLEOTIDE SEQUENCE [LARGE SCALE GENOMIC DNA]</scope>
    <source>
        <strain evidence="2 3">CAU 1517</strain>
    </source>
</reference>
<organism evidence="2 3">
    <name type="scientific">Arcobacter arenosus</name>
    <dbReference type="NCBI Taxonomy" id="2576037"/>
    <lineage>
        <taxon>Bacteria</taxon>
        <taxon>Pseudomonadati</taxon>
        <taxon>Campylobacterota</taxon>
        <taxon>Epsilonproteobacteria</taxon>
        <taxon>Campylobacterales</taxon>
        <taxon>Arcobacteraceae</taxon>
        <taxon>Arcobacter</taxon>
    </lineage>
</organism>
<dbReference type="InterPro" id="IPR013022">
    <property type="entry name" value="Xyl_isomerase-like_TIM-brl"/>
</dbReference>
<name>A0A5R8Y236_9BACT</name>
<dbReference type="Gene3D" id="3.20.20.150">
    <property type="entry name" value="Divalent-metal-dependent TIM barrel enzymes"/>
    <property type="match status" value="1"/>
</dbReference>
<dbReference type="Proteomes" id="UP000308901">
    <property type="component" value="Unassembled WGS sequence"/>
</dbReference>
<proteinExistence type="predicted"/>
<dbReference type="GO" id="GO:0016853">
    <property type="term" value="F:isomerase activity"/>
    <property type="evidence" value="ECO:0007669"/>
    <property type="project" value="UniProtKB-KW"/>
</dbReference>
<dbReference type="SUPFAM" id="SSF51658">
    <property type="entry name" value="Xylose isomerase-like"/>
    <property type="match status" value="1"/>
</dbReference>
<gene>
    <name evidence="2" type="ORF">FDK22_08680</name>
</gene>
<keyword evidence="3" id="KW-1185">Reference proteome</keyword>
<dbReference type="InterPro" id="IPR036237">
    <property type="entry name" value="Xyl_isomerase-like_sf"/>
</dbReference>
<sequence>MIYISSSCVKHKKIKDSIQELVDNGFKNIELSGGTEYYDGFDEDLLELKNKYDLNYLCHNYFPPPKEHFVVNLASLNDEIFNKSLEHLINSLTLSNKLSSSKFGFHAGFFIDISINHIGKKLSKEDIFDKKKSIKRFCEGFNILQKEFTHIELYLENNVFSSLNLETYEEINPFMLTNYKEFEELKEFINFKLLLDIAHLKVSCQTLGLVFESELSNMIKQTNYLHLSDNDGLQDLNLSIEKESELINILKKNDLTNKDITLEIYSGLNDIKNSIEVLQKVYND</sequence>
<comment type="caution">
    <text evidence="2">The sequence shown here is derived from an EMBL/GenBank/DDBJ whole genome shotgun (WGS) entry which is preliminary data.</text>
</comment>
<keyword evidence="2" id="KW-0413">Isomerase</keyword>
<evidence type="ECO:0000313" key="3">
    <source>
        <dbReference type="Proteomes" id="UP000308901"/>
    </source>
</evidence>